<feature type="transmembrane region" description="Helical" evidence="1">
    <location>
        <begin position="128"/>
        <end position="149"/>
    </location>
</feature>
<keyword evidence="1" id="KW-0812">Transmembrane</keyword>
<name>A0A6C0AI99_9ZZZZ</name>
<evidence type="ECO:0000256" key="1">
    <source>
        <dbReference type="SAM" id="Phobius"/>
    </source>
</evidence>
<organism evidence="2">
    <name type="scientific">viral metagenome</name>
    <dbReference type="NCBI Taxonomy" id="1070528"/>
    <lineage>
        <taxon>unclassified sequences</taxon>
        <taxon>metagenomes</taxon>
        <taxon>organismal metagenomes</taxon>
    </lineage>
</organism>
<protein>
    <submittedName>
        <fullName evidence="2">Uncharacterized protein</fullName>
    </submittedName>
</protein>
<reference evidence="2" key="1">
    <citation type="journal article" date="2020" name="Nature">
        <title>Giant virus diversity and host interactions through global metagenomics.</title>
        <authorList>
            <person name="Schulz F."/>
            <person name="Roux S."/>
            <person name="Paez-Espino D."/>
            <person name="Jungbluth S."/>
            <person name="Walsh D.A."/>
            <person name="Denef V.J."/>
            <person name="McMahon K.D."/>
            <person name="Konstantinidis K.T."/>
            <person name="Eloe-Fadrosh E.A."/>
            <person name="Kyrpides N.C."/>
            <person name="Woyke T."/>
        </authorList>
    </citation>
    <scope>NUCLEOTIDE SEQUENCE</scope>
    <source>
        <strain evidence="2">GVMAG-S-1035237-23</strain>
    </source>
</reference>
<proteinExistence type="predicted"/>
<evidence type="ECO:0000313" key="2">
    <source>
        <dbReference type="EMBL" id="QHS79478.1"/>
    </source>
</evidence>
<keyword evidence="1" id="KW-0472">Membrane</keyword>
<dbReference type="AlphaFoldDB" id="A0A6C0AI99"/>
<dbReference type="EMBL" id="MN740644">
    <property type="protein sequence ID" value="QHS79478.1"/>
    <property type="molecule type" value="Genomic_DNA"/>
</dbReference>
<keyword evidence="1" id="KW-1133">Transmembrane helix</keyword>
<accession>A0A6C0AI99</accession>
<sequence length="168" mass="18426">MDIKAFQDSRQAELDAFLANYATLKTKYSAALSAAIGERDSGQQVILVQKVLDANTQLTAAVRTILGSLSSSTSDIDTATLNQLTADLVKYQQDFLTLQQSTDKLQTLKMIQNTTQSDLQRALTLYNVYILALCILCVIVIILAIRAAWTGGIFGGIVRRIKNTVRPQ</sequence>